<protein>
    <submittedName>
        <fullName evidence="1">Uncharacterized protein</fullName>
    </submittedName>
</protein>
<accession>A0A1H2Y1Q7</accession>
<dbReference type="EMBL" id="FNOF01000011">
    <property type="protein sequence ID" value="SDW99000.1"/>
    <property type="molecule type" value="Genomic_DNA"/>
</dbReference>
<dbReference type="Proteomes" id="UP000182573">
    <property type="component" value="Unassembled WGS sequence"/>
</dbReference>
<dbReference type="RefSeq" id="WP_004518067.1">
    <property type="nucleotide sequence ID" value="NZ_FNOF01000011.1"/>
</dbReference>
<sequence length="44" mass="4715">MGSETDDTESPDRPTFRGCVFCYSAEWAYYGAKKAAKSVSGSGT</sequence>
<evidence type="ECO:0000313" key="1">
    <source>
        <dbReference type="EMBL" id="SDW99000.1"/>
    </source>
</evidence>
<name>A0A1H2Y1Q7_HALVA</name>
<dbReference type="AlphaFoldDB" id="A0A1H2Y1Q7"/>
<gene>
    <name evidence="1" type="ORF">SAMN05443574_11152</name>
</gene>
<proteinExistence type="predicted"/>
<organism evidence="1 2">
    <name type="scientific">Haloarcula vallismortis</name>
    <name type="common">Halobacterium vallismortis</name>
    <dbReference type="NCBI Taxonomy" id="28442"/>
    <lineage>
        <taxon>Archaea</taxon>
        <taxon>Methanobacteriati</taxon>
        <taxon>Methanobacteriota</taxon>
        <taxon>Stenosarchaea group</taxon>
        <taxon>Halobacteria</taxon>
        <taxon>Halobacteriales</taxon>
        <taxon>Haloarculaceae</taxon>
        <taxon>Haloarcula</taxon>
    </lineage>
</organism>
<reference evidence="1 2" key="1">
    <citation type="submission" date="2016-10" db="EMBL/GenBank/DDBJ databases">
        <authorList>
            <person name="de Groot N.N."/>
        </authorList>
    </citation>
    <scope>NUCLEOTIDE SEQUENCE [LARGE SCALE GENOMIC DNA]</scope>
    <source>
        <strain evidence="1 2">DSM 3756</strain>
    </source>
</reference>
<evidence type="ECO:0000313" key="2">
    <source>
        <dbReference type="Proteomes" id="UP000182573"/>
    </source>
</evidence>